<dbReference type="Proteomes" id="UP001156601">
    <property type="component" value="Unassembled WGS sequence"/>
</dbReference>
<reference evidence="2" key="2">
    <citation type="submission" date="2023-01" db="EMBL/GenBank/DDBJ databases">
        <title>Draft genome sequence of Agaribacter marinus strain NBRC 110023.</title>
        <authorList>
            <person name="Sun Q."/>
            <person name="Mori K."/>
        </authorList>
    </citation>
    <scope>NUCLEOTIDE SEQUENCE</scope>
    <source>
        <strain evidence="2">NBRC 110023</strain>
    </source>
</reference>
<proteinExistence type="predicted"/>
<dbReference type="Pfam" id="PF01381">
    <property type="entry name" value="HTH_3"/>
    <property type="match status" value="1"/>
</dbReference>
<dbReference type="PANTHER" id="PTHR35010:SF4">
    <property type="entry name" value="BLL5781 PROTEIN"/>
    <property type="match status" value="1"/>
</dbReference>
<dbReference type="InterPro" id="IPR041413">
    <property type="entry name" value="MLTR_LBD"/>
</dbReference>
<evidence type="ECO:0000313" key="2">
    <source>
        <dbReference type="EMBL" id="GLR70455.1"/>
    </source>
</evidence>
<dbReference type="InterPro" id="IPR010982">
    <property type="entry name" value="Lambda_DNA-bd_dom_sf"/>
</dbReference>
<organism evidence="2 3">
    <name type="scientific">Agaribacter marinus</name>
    <dbReference type="NCBI Taxonomy" id="1431249"/>
    <lineage>
        <taxon>Bacteria</taxon>
        <taxon>Pseudomonadati</taxon>
        <taxon>Pseudomonadota</taxon>
        <taxon>Gammaproteobacteria</taxon>
        <taxon>Alteromonadales</taxon>
        <taxon>Alteromonadaceae</taxon>
        <taxon>Agaribacter</taxon>
    </lineage>
</organism>
<dbReference type="Pfam" id="PF17765">
    <property type="entry name" value="MLTR_LBD"/>
    <property type="match status" value="1"/>
</dbReference>
<dbReference type="GO" id="GO:0003677">
    <property type="term" value="F:DNA binding"/>
    <property type="evidence" value="ECO:0007669"/>
    <property type="project" value="InterPro"/>
</dbReference>
<name>A0AA37SYQ6_9ALTE</name>
<dbReference type="SMART" id="SM00530">
    <property type="entry name" value="HTH_XRE"/>
    <property type="match status" value="1"/>
</dbReference>
<keyword evidence="3" id="KW-1185">Reference proteome</keyword>
<dbReference type="RefSeq" id="WP_284216752.1">
    <property type="nucleotide sequence ID" value="NZ_BSOT01000005.1"/>
</dbReference>
<comment type="caution">
    <text evidence="2">The sequence shown here is derived from an EMBL/GenBank/DDBJ whole genome shotgun (WGS) entry which is preliminary data.</text>
</comment>
<dbReference type="AlphaFoldDB" id="A0AA37SYQ6"/>
<dbReference type="InterPro" id="IPR001387">
    <property type="entry name" value="Cro/C1-type_HTH"/>
</dbReference>
<reference evidence="2" key="1">
    <citation type="journal article" date="2014" name="Int. J. Syst. Evol. Microbiol.">
        <title>Complete genome sequence of Corynebacterium casei LMG S-19264T (=DSM 44701T), isolated from a smear-ripened cheese.</title>
        <authorList>
            <consortium name="US DOE Joint Genome Institute (JGI-PGF)"/>
            <person name="Walter F."/>
            <person name="Albersmeier A."/>
            <person name="Kalinowski J."/>
            <person name="Ruckert C."/>
        </authorList>
    </citation>
    <scope>NUCLEOTIDE SEQUENCE</scope>
    <source>
        <strain evidence="2">NBRC 110023</strain>
    </source>
</reference>
<evidence type="ECO:0000259" key="1">
    <source>
        <dbReference type="PROSITE" id="PS50943"/>
    </source>
</evidence>
<dbReference type="EMBL" id="BSOT01000005">
    <property type="protein sequence ID" value="GLR70455.1"/>
    <property type="molecule type" value="Genomic_DNA"/>
</dbReference>
<dbReference type="PROSITE" id="PS50943">
    <property type="entry name" value="HTH_CROC1"/>
    <property type="match status" value="1"/>
</dbReference>
<dbReference type="PANTHER" id="PTHR35010">
    <property type="entry name" value="BLL4672 PROTEIN-RELATED"/>
    <property type="match status" value="1"/>
</dbReference>
<protein>
    <submittedName>
        <fullName evidence="2">Transcriptional regulator</fullName>
    </submittedName>
</protein>
<feature type="domain" description="HTH cro/C1-type" evidence="1">
    <location>
        <begin position="8"/>
        <end position="62"/>
    </location>
</feature>
<dbReference type="Gene3D" id="1.10.260.40">
    <property type="entry name" value="lambda repressor-like DNA-binding domains"/>
    <property type="match status" value="1"/>
</dbReference>
<dbReference type="Gene3D" id="3.30.450.180">
    <property type="match status" value="1"/>
</dbReference>
<sequence>MNNFGAAIREWRNIRKMSQLELSMMANVSSKHISFLENGRSNPSKDIVIKLSNFLNIPTTERNYLLKLAGFAEAYSTQAINFSTNGPIQNAVILMLEKHSPFPGVVFDKKWNVLLANKGFNNLLYTLNVANPSFKLSSNILDLIFDPESLKPNIVNWEEVSSLILKRLNREELINPTLGESLIDSLSQKYSFPEDWQMKDNLSSPLPVIPVKLKIADSEINLFSIVSTIGTAIDAYAQELTIELYYPVDEKSKKIIEGLNC</sequence>
<dbReference type="SUPFAM" id="SSF47413">
    <property type="entry name" value="lambda repressor-like DNA-binding domains"/>
    <property type="match status" value="1"/>
</dbReference>
<dbReference type="CDD" id="cd00093">
    <property type="entry name" value="HTH_XRE"/>
    <property type="match status" value="1"/>
</dbReference>
<gene>
    <name evidence="2" type="ORF">GCM10007852_13630</name>
</gene>
<accession>A0AA37SYQ6</accession>
<evidence type="ECO:0000313" key="3">
    <source>
        <dbReference type="Proteomes" id="UP001156601"/>
    </source>
</evidence>